<dbReference type="Proteomes" id="UP000276776">
    <property type="component" value="Unassembled WGS sequence"/>
</dbReference>
<name>A0A158RCE6_THECL</name>
<evidence type="ECO:0000313" key="3">
    <source>
        <dbReference type="EMBL" id="VDN04784.1"/>
    </source>
</evidence>
<dbReference type="Pfam" id="PF00564">
    <property type="entry name" value="PB1"/>
    <property type="match status" value="1"/>
</dbReference>
<dbReference type="SUPFAM" id="SSF54277">
    <property type="entry name" value="CAD &amp; PB1 domains"/>
    <property type="match status" value="1"/>
</dbReference>
<dbReference type="PANTHER" id="PTHR15335">
    <property type="entry name" value="PROTEIN TFG"/>
    <property type="match status" value="1"/>
</dbReference>
<evidence type="ECO:0000313" key="4">
    <source>
        <dbReference type="Proteomes" id="UP000276776"/>
    </source>
</evidence>
<dbReference type="OMA" id="SEYRFGM"/>
<feature type="region of interest" description="Disordered" evidence="1">
    <location>
        <begin position="234"/>
        <end position="254"/>
    </location>
</feature>
<reference evidence="5" key="1">
    <citation type="submission" date="2016-04" db="UniProtKB">
        <authorList>
            <consortium name="WormBaseParasite"/>
        </authorList>
    </citation>
    <scope>IDENTIFICATION</scope>
</reference>
<dbReference type="AlphaFoldDB" id="A0A158RCE6"/>
<reference evidence="3 4" key="2">
    <citation type="submission" date="2018-11" db="EMBL/GenBank/DDBJ databases">
        <authorList>
            <consortium name="Pathogen Informatics"/>
        </authorList>
    </citation>
    <scope>NUCLEOTIDE SEQUENCE [LARGE SCALE GENOMIC DNA]</scope>
</reference>
<dbReference type="GO" id="GO:0070971">
    <property type="term" value="C:endoplasmic reticulum exit site"/>
    <property type="evidence" value="ECO:0007669"/>
    <property type="project" value="TreeGrafter"/>
</dbReference>
<dbReference type="SMART" id="SM00666">
    <property type="entry name" value="PB1"/>
    <property type="match status" value="1"/>
</dbReference>
<feature type="domain" description="PB1" evidence="2">
    <location>
        <begin position="9"/>
        <end position="91"/>
    </location>
</feature>
<dbReference type="InterPro" id="IPR000270">
    <property type="entry name" value="PB1_dom"/>
</dbReference>
<sequence length="504" mass="54292">MVSNGCVEATTFKVRYGSDVRKMPIHHSDDMSYNDLVLMMQRIFKIDSSANISLKYKDEDGDYITLADDTDLLLALQTEKKLSIIVLCDDNDCEEIRRLETQLESVRDTAMSLLEMLKTVNVGTTLKKYESNKECITNTSAKTSESVATIQPSVHEQVNNLASNHGTTFLGKIDSTVKDGPQKKQLDVSSTHSHTPVDVLNYSKSLGHSTPLKEGTHSELNTEIDITSSTHLTASSFPHHQDAGDRTLSAPVSNSLTPQPVATSHFVPPPVAGLPHMGHIPLQSQPQTPNAMNVFGHEQLNAPLSTPQSEYRFGIPAGNQNVPPFGVSVSQMQQHQVQQHPSMAHSSFGIMPGNTNVPQHQQIPSHPPSSNVPGLQPTSAISASGVPPTSFGTQLSMACGMMQSQTPPQQLVYSTNSATVQNFHPVTVRPVPQSGLPPASIAPPLSSVAATCNFDRHSTPTSTTHPPAGPPPTMPFGAPGAPNPFARGTQPSHHMRFPLQPSGY</sequence>
<dbReference type="PROSITE" id="PS51745">
    <property type="entry name" value="PB1"/>
    <property type="match status" value="1"/>
</dbReference>
<feature type="region of interest" description="Disordered" evidence="1">
    <location>
        <begin position="455"/>
        <end position="504"/>
    </location>
</feature>
<dbReference type="STRING" id="103827.A0A158RCE6"/>
<dbReference type="GO" id="GO:0042802">
    <property type="term" value="F:identical protein binding"/>
    <property type="evidence" value="ECO:0007669"/>
    <property type="project" value="InterPro"/>
</dbReference>
<dbReference type="InterPro" id="IPR053793">
    <property type="entry name" value="PB1-like"/>
</dbReference>
<organism evidence="5">
    <name type="scientific">Thelazia callipaeda</name>
    <name type="common">Oriental eyeworm</name>
    <name type="synonym">Parasitic nematode</name>
    <dbReference type="NCBI Taxonomy" id="103827"/>
    <lineage>
        <taxon>Eukaryota</taxon>
        <taxon>Metazoa</taxon>
        <taxon>Ecdysozoa</taxon>
        <taxon>Nematoda</taxon>
        <taxon>Chromadorea</taxon>
        <taxon>Rhabditida</taxon>
        <taxon>Spirurina</taxon>
        <taxon>Spiruromorpha</taxon>
        <taxon>Thelazioidea</taxon>
        <taxon>Thelaziidae</taxon>
        <taxon>Thelazia</taxon>
    </lineage>
</organism>
<protein>
    <submittedName>
        <fullName evidence="5">PB1 domain-containing protein</fullName>
    </submittedName>
</protein>
<dbReference type="InterPro" id="IPR033512">
    <property type="entry name" value="TFG"/>
</dbReference>
<dbReference type="GO" id="GO:0048208">
    <property type="term" value="P:COPII vesicle coating"/>
    <property type="evidence" value="ECO:0007669"/>
    <property type="project" value="InterPro"/>
</dbReference>
<proteinExistence type="predicted"/>
<evidence type="ECO:0000256" key="1">
    <source>
        <dbReference type="SAM" id="MobiDB-lite"/>
    </source>
</evidence>
<feature type="compositionally biased region" description="Basic and acidic residues" evidence="1">
    <location>
        <begin position="175"/>
        <end position="186"/>
    </location>
</feature>
<dbReference type="EMBL" id="UYYF01004497">
    <property type="protein sequence ID" value="VDN04784.1"/>
    <property type="molecule type" value="Genomic_DNA"/>
</dbReference>
<feature type="compositionally biased region" description="Low complexity" evidence="1">
    <location>
        <begin position="475"/>
        <end position="486"/>
    </location>
</feature>
<dbReference type="WBParaSite" id="TCLT_0000735101-mRNA-1">
    <property type="protein sequence ID" value="TCLT_0000735101-mRNA-1"/>
    <property type="gene ID" value="TCLT_0000735101"/>
</dbReference>
<dbReference type="Gene3D" id="3.10.20.90">
    <property type="entry name" value="Phosphatidylinositol 3-kinase Catalytic Subunit, Chain A, domain 1"/>
    <property type="match status" value="1"/>
</dbReference>
<accession>A0A158RCE6</accession>
<evidence type="ECO:0000259" key="2">
    <source>
        <dbReference type="PROSITE" id="PS51745"/>
    </source>
</evidence>
<keyword evidence="4" id="KW-1185">Reference proteome</keyword>
<dbReference type="OrthoDB" id="1594986at2759"/>
<gene>
    <name evidence="3" type="ORF">TCLT_LOCUS7340</name>
</gene>
<dbReference type="PANTHER" id="PTHR15335:SF7">
    <property type="entry name" value="PROTEIN TFG"/>
    <property type="match status" value="1"/>
</dbReference>
<feature type="region of interest" description="Disordered" evidence="1">
    <location>
        <begin position="173"/>
        <end position="195"/>
    </location>
</feature>
<evidence type="ECO:0000313" key="5">
    <source>
        <dbReference type="WBParaSite" id="TCLT_0000735101-mRNA-1"/>
    </source>
</evidence>